<feature type="short sequence motif" description="'HIGH' region" evidence="13">
    <location>
        <begin position="31"/>
        <end position="41"/>
    </location>
</feature>
<comment type="subunit">
    <text evidence="3 13">Monomer.</text>
</comment>
<dbReference type="InterPro" id="IPR014729">
    <property type="entry name" value="Rossmann-like_a/b/a_fold"/>
</dbReference>
<dbReference type="SUPFAM" id="SSF47323">
    <property type="entry name" value="Anticodon-binding domain of a subclass of class I aminoacyl-tRNA synthetases"/>
    <property type="match status" value="1"/>
</dbReference>
<dbReference type="Proteomes" id="UP000198995">
    <property type="component" value="Unassembled WGS sequence"/>
</dbReference>
<dbReference type="GO" id="GO:0005829">
    <property type="term" value="C:cytosol"/>
    <property type="evidence" value="ECO:0007669"/>
    <property type="project" value="TreeGrafter"/>
</dbReference>
<reference evidence="15 16" key="1">
    <citation type="submission" date="2016-10" db="EMBL/GenBank/DDBJ databases">
        <authorList>
            <person name="de Groot N.N."/>
        </authorList>
    </citation>
    <scope>NUCLEOTIDE SEQUENCE [LARGE SCALE GENOMIC DNA]</scope>
    <source>
        <strain evidence="15 16">DSM 20475</strain>
    </source>
</reference>
<dbReference type="PANTHER" id="PTHR10890:SF3">
    <property type="entry name" value="CYSTEINE--TRNA LIGASE, CYTOPLASMIC"/>
    <property type="match status" value="1"/>
</dbReference>
<evidence type="ECO:0000256" key="6">
    <source>
        <dbReference type="ARBA" id="ARBA00022723"/>
    </source>
</evidence>
<evidence type="ECO:0000256" key="2">
    <source>
        <dbReference type="ARBA" id="ARBA00005594"/>
    </source>
</evidence>
<comment type="cofactor">
    <cofactor evidence="13">
        <name>Zn(2+)</name>
        <dbReference type="ChEBI" id="CHEBI:29105"/>
    </cofactor>
    <text evidence="13">Binds 1 zinc ion per subunit.</text>
</comment>
<dbReference type="GO" id="GO:0004817">
    <property type="term" value="F:cysteine-tRNA ligase activity"/>
    <property type="evidence" value="ECO:0007669"/>
    <property type="project" value="UniProtKB-UniRule"/>
</dbReference>
<evidence type="ECO:0000256" key="10">
    <source>
        <dbReference type="ARBA" id="ARBA00022917"/>
    </source>
</evidence>
<organism evidence="15 16">
    <name type="scientific">Peptococcus niger</name>
    <dbReference type="NCBI Taxonomy" id="2741"/>
    <lineage>
        <taxon>Bacteria</taxon>
        <taxon>Bacillati</taxon>
        <taxon>Bacillota</taxon>
        <taxon>Clostridia</taxon>
        <taxon>Eubacteriales</taxon>
        <taxon>Peptococcaceae</taxon>
        <taxon>Peptococcus</taxon>
    </lineage>
</organism>
<keyword evidence="11 13" id="KW-0030">Aminoacyl-tRNA synthetase</keyword>
<dbReference type="SMART" id="SM00840">
    <property type="entry name" value="DALR_2"/>
    <property type="match status" value="1"/>
</dbReference>
<comment type="catalytic activity">
    <reaction evidence="12 13">
        <text>tRNA(Cys) + L-cysteine + ATP = L-cysteinyl-tRNA(Cys) + AMP + diphosphate</text>
        <dbReference type="Rhea" id="RHEA:17773"/>
        <dbReference type="Rhea" id="RHEA-COMP:9661"/>
        <dbReference type="Rhea" id="RHEA-COMP:9679"/>
        <dbReference type="ChEBI" id="CHEBI:30616"/>
        <dbReference type="ChEBI" id="CHEBI:33019"/>
        <dbReference type="ChEBI" id="CHEBI:35235"/>
        <dbReference type="ChEBI" id="CHEBI:78442"/>
        <dbReference type="ChEBI" id="CHEBI:78517"/>
        <dbReference type="ChEBI" id="CHEBI:456215"/>
        <dbReference type="EC" id="6.1.1.16"/>
    </reaction>
</comment>
<dbReference type="GO" id="GO:0005524">
    <property type="term" value="F:ATP binding"/>
    <property type="evidence" value="ECO:0007669"/>
    <property type="project" value="UniProtKB-UniRule"/>
</dbReference>
<comment type="similarity">
    <text evidence="2 13">Belongs to the class-I aminoacyl-tRNA synthetase family.</text>
</comment>
<dbReference type="HAMAP" id="MF_00041">
    <property type="entry name" value="Cys_tRNA_synth"/>
    <property type="match status" value="1"/>
</dbReference>
<dbReference type="InterPro" id="IPR024909">
    <property type="entry name" value="Cys-tRNA/MSH_ligase"/>
</dbReference>
<feature type="binding site" evidence="13">
    <location>
        <position position="210"/>
    </location>
    <ligand>
        <name>Zn(2+)</name>
        <dbReference type="ChEBI" id="CHEBI:29105"/>
    </ligand>
</feature>
<feature type="binding site" evidence="13">
    <location>
        <position position="239"/>
    </location>
    <ligand>
        <name>Zn(2+)</name>
        <dbReference type="ChEBI" id="CHEBI:29105"/>
    </ligand>
</feature>
<accession>A0A1G6T7J6</accession>
<feature type="binding site" evidence="13">
    <location>
        <position position="235"/>
    </location>
    <ligand>
        <name>Zn(2+)</name>
        <dbReference type="ChEBI" id="CHEBI:29105"/>
    </ligand>
</feature>
<dbReference type="InterPro" id="IPR015273">
    <property type="entry name" value="Cys-tRNA-synt_Ia_DALR"/>
</dbReference>
<dbReference type="GO" id="GO:0006423">
    <property type="term" value="P:cysteinyl-tRNA aminoacylation"/>
    <property type="evidence" value="ECO:0007669"/>
    <property type="project" value="UniProtKB-UniRule"/>
</dbReference>
<keyword evidence="4 13" id="KW-0963">Cytoplasm</keyword>
<dbReference type="STRING" id="2741.SAMN04489866_10278"/>
<keyword evidence="8 13" id="KW-0862">Zinc</keyword>
<feature type="short sequence motif" description="'KMSKS' region" evidence="13">
    <location>
        <begin position="267"/>
        <end position="271"/>
    </location>
</feature>
<evidence type="ECO:0000256" key="3">
    <source>
        <dbReference type="ARBA" id="ARBA00011245"/>
    </source>
</evidence>
<dbReference type="Pfam" id="PF23493">
    <property type="entry name" value="CysS_C"/>
    <property type="match status" value="1"/>
</dbReference>
<feature type="binding site" evidence="13">
    <location>
        <position position="270"/>
    </location>
    <ligand>
        <name>ATP</name>
        <dbReference type="ChEBI" id="CHEBI:30616"/>
    </ligand>
</feature>
<dbReference type="InterPro" id="IPR009080">
    <property type="entry name" value="tRNAsynth_Ia_anticodon-bd"/>
</dbReference>
<keyword evidence="10 13" id="KW-0648">Protein biosynthesis</keyword>
<evidence type="ECO:0000259" key="14">
    <source>
        <dbReference type="SMART" id="SM00840"/>
    </source>
</evidence>
<dbReference type="Pfam" id="PF01406">
    <property type="entry name" value="tRNA-synt_1e"/>
    <property type="match status" value="1"/>
</dbReference>
<dbReference type="PRINTS" id="PR00983">
    <property type="entry name" value="TRNASYNTHCYS"/>
</dbReference>
<evidence type="ECO:0000256" key="8">
    <source>
        <dbReference type="ARBA" id="ARBA00022833"/>
    </source>
</evidence>
<keyword evidence="9 13" id="KW-0067">ATP-binding</keyword>
<evidence type="ECO:0000256" key="7">
    <source>
        <dbReference type="ARBA" id="ARBA00022741"/>
    </source>
</evidence>
<dbReference type="EC" id="6.1.1.16" evidence="13"/>
<evidence type="ECO:0000256" key="4">
    <source>
        <dbReference type="ARBA" id="ARBA00022490"/>
    </source>
</evidence>
<dbReference type="EMBL" id="FNAF01000002">
    <property type="protein sequence ID" value="SDD25072.1"/>
    <property type="molecule type" value="Genomic_DNA"/>
</dbReference>
<feature type="binding site" evidence="13">
    <location>
        <position position="29"/>
    </location>
    <ligand>
        <name>Zn(2+)</name>
        <dbReference type="ChEBI" id="CHEBI:29105"/>
    </ligand>
</feature>
<dbReference type="Gene3D" id="1.20.120.1910">
    <property type="entry name" value="Cysteine-tRNA ligase, C-terminal anti-codon recognition domain"/>
    <property type="match status" value="1"/>
</dbReference>
<dbReference type="PANTHER" id="PTHR10890">
    <property type="entry name" value="CYSTEINYL-TRNA SYNTHETASE"/>
    <property type="match status" value="1"/>
</dbReference>
<dbReference type="AlphaFoldDB" id="A0A1G6T7J6"/>
<dbReference type="Gene3D" id="3.40.50.620">
    <property type="entry name" value="HUPs"/>
    <property type="match status" value="1"/>
</dbReference>
<keyword evidence="7 13" id="KW-0547">Nucleotide-binding</keyword>
<keyword evidence="5 13" id="KW-0436">Ligase</keyword>
<dbReference type="GO" id="GO:0008270">
    <property type="term" value="F:zinc ion binding"/>
    <property type="evidence" value="ECO:0007669"/>
    <property type="project" value="UniProtKB-UniRule"/>
</dbReference>
<sequence length="472" mass="53286">MSIKLYNTLTRSKETFQPVHEGEVRMYVCGPTTYNYIHLGNARPIVVFDTVRRYFTYRGYRVTYVSNFTDVDDKIINRSHEEGKTAAEVAQFYIDAFFEDTGKLNILPADKNPRVSEHMQEIINFVQELIDAGYAYALDNGDVYFAVRKYEDYGQLSGRNIDELMAGARVDVDEKKHDPLDFALWKSAKPGEPAWESPWGQGRPGWHIECSAMSRAYLGQTFDIHGGGQDLIFPHHENEIAQSCSASHAPMARYWMHNGFITINEEKMSKSLGNFFLLREILDKFPGDVVRYYLLSVHYRSPLDFDDAKIEAAARGLDRLKNAYHNLVAAQATADGGAGAPEATLRRQLAEVKTNFEAGMDDDFNTALGLSALFDLARDVNTYLREEDHEKAALKEAQDLFDSLLYVFGLDFEAPGTDDALADDLMALLIDLRAQARADKQFALADAIRDRLKDLGIVLEDGKNGTTWKQAH</sequence>
<dbReference type="InterPro" id="IPR032678">
    <property type="entry name" value="tRNA-synt_1_cat_dom"/>
</dbReference>
<keyword evidence="6 13" id="KW-0479">Metal-binding</keyword>
<comment type="subcellular location">
    <subcellularLocation>
        <location evidence="1 13">Cytoplasm</location>
    </subcellularLocation>
</comment>
<evidence type="ECO:0000313" key="16">
    <source>
        <dbReference type="Proteomes" id="UP000198995"/>
    </source>
</evidence>
<dbReference type="NCBIfam" id="TIGR00435">
    <property type="entry name" value="cysS"/>
    <property type="match status" value="1"/>
</dbReference>
<dbReference type="SUPFAM" id="SSF52374">
    <property type="entry name" value="Nucleotidylyl transferase"/>
    <property type="match status" value="1"/>
</dbReference>
<keyword evidence="16" id="KW-1185">Reference proteome</keyword>
<dbReference type="InterPro" id="IPR056411">
    <property type="entry name" value="CysS_C"/>
</dbReference>
<evidence type="ECO:0000256" key="9">
    <source>
        <dbReference type="ARBA" id="ARBA00022840"/>
    </source>
</evidence>
<gene>
    <name evidence="13" type="primary">cysS</name>
    <name evidence="15" type="ORF">SAMN04489866_10278</name>
</gene>
<dbReference type="FunFam" id="3.40.50.620:FF:000009">
    <property type="entry name" value="Cysteine--tRNA ligase"/>
    <property type="match status" value="1"/>
</dbReference>
<evidence type="ECO:0000256" key="13">
    <source>
        <dbReference type="HAMAP-Rule" id="MF_00041"/>
    </source>
</evidence>
<proteinExistence type="inferred from homology"/>
<dbReference type="CDD" id="cd00672">
    <property type="entry name" value="CysRS_core"/>
    <property type="match status" value="1"/>
</dbReference>
<evidence type="ECO:0000256" key="12">
    <source>
        <dbReference type="ARBA" id="ARBA00047398"/>
    </source>
</evidence>
<feature type="domain" description="Cysteinyl-tRNA synthetase class Ia DALR" evidence="14">
    <location>
        <begin position="355"/>
        <end position="419"/>
    </location>
</feature>
<evidence type="ECO:0000256" key="5">
    <source>
        <dbReference type="ARBA" id="ARBA00022598"/>
    </source>
</evidence>
<name>A0A1G6T7J6_PEPNI</name>
<dbReference type="Pfam" id="PF09190">
    <property type="entry name" value="DALR_2"/>
    <property type="match status" value="1"/>
</dbReference>
<evidence type="ECO:0000256" key="11">
    <source>
        <dbReference type="ARBA" id="ARBA00023146"/>
    </source>
</evidence>
<protein>
    <recommendedName>
        <fullName evidence="13">Cysteine--tRNA ligase</fullName>
        <ecNumber evidence="13">6.1.1.16</ecNumber>
    </recommendedName>
    <alternativeName>
        <fullName evidence="13">Cysteinyl-tRNA synthetase</fullName>
        <shortName evidence="13">CysRS</shortName>
    </alternativeName>
</protein>
<dbReference type="InterPro" id="IPR015803">
    <property type="entry name" value="Cys-tRNA-ligase"/>
</dbReference>
<evidence type="ECO:0000256" key="1">
    <source>
        <dbReference type="ARBA" id="ARBA00004496"/>
    </source>
</evidence>
<evidence type="ECO:0000313" key="15">
    <source>
        <dbReference type="EMBL" id="SDD25072.1"/>
    </source>
</evidence>